<dbReference type="CDD" id="cd01392">
    <property type="entry name" value="HTH_LacI"/>
    <property type="match status" value="1"/>
</dbReference>
<keyword evidence="7" id="KW-1185">Reference proteome</keyword>
<dbReference type="Pfam" id="PF13377">
    <property type="entry name" value="Peripla_BP_3"/>
    <property type="match status" value="1"/>
</dbReference>
<evidence type="ECO:0000256" key="1">
    <source>
        <dbReference type="ARBA" id="ARBA00022491"/>
    </source>
</evidence>
<dbReference type="EMBL" id="BONZ01000075">
    <property type="protein sequence ID" value="GIH18928.1"/>
    <property type="molecule type" value="Genomic_DNA"/>
</dbReference>
<dbReference type="AlphaFoldDB" id="A0A8J3VUR4"/>
<evidence type="ECO:0000256" key="2">
    <source>
        <dbReference type="ARBA" id="ARBA00023015"/>
    </source>
</evidence>
<dbReference type="CDD" id="cd06267">
    <property type="entry name" value="PBP1_LacI_sugar_binding-like"/>
    <property type="match status" value="1"/>
</dbReference>
<dbReference type="PANTHER" id="PTHR30146">
    <property type="entry name" value="LACI-RELATED TRANSCRIPTIONAL REPRESSOR"/>
    <property type="match status" value="1"/>
</dbReference>
<dbReference type="SMART" id="SM00354">
    <property type="entry name" value="HTH_LACI"/>
    <property type="match status" value="1"/>
</dbReference>
<feature type="domain" description="HTH lacI-type" evidence="5">
    <location>
        <begin position="5"/>
        <end position="59"/>
    </location>
</feature>
<dbReference type="PROSITE" id="PS50932">
    <property type="entry name" value="HTH_LACI_2"/>
    <property type="match status" value="1"/>
</dbReference>
<keyword evidence="2" id="KW-0805">Transcription regulation</keyword>
<keyword evidence="1" id="KW-0678">Repressor</keyword>
<dbReference type="SUPFAM" id="SSF47413">
    <property type="entry name" value="lambda repressor-like DNA-binding domains"/>
    <property type="match status" value="1"/>
</dbReference>
<dbReference type="InterPro" id="IPR046335">
    <property type="entry name" value="LacI/GalR-like_sensor"/>
</dbReference>
<dbReference type="PROSITE" id="PS00356">
    <property type="entry name" value="HTH_LACI_1"/>
    <property type="match status" value="1"/>
</dbReference>
<accession>A0A8J3VUR4</accession>
<evidence type="ECO:0000259" key="5">
    <source>
        <dbReference type="PROSITE" id="PS50932"/>
    </source>
</evidence>
<protein>
    <submittedName>
        <fullName evidence="6">Ribose operon repressor</fullName>
    </submittedName>
</protein>
<dbReference type="Proteomes" id="UP000642748">
    <property type="component" value="Unassembled WGS sequence"/>
</dbReference>
<comment type="caution">
    <text evidence="6">The sequence shown here is derived from an EMBL/GenBank/DDBJ whole genome shotgun (WGS) entry which is preliminary data.</text>
</comment>
<keyword evidence="4" id="KW-0804">Transcription</keyword>
<dbReference type="PANTHER" id="PTHR30146:SF148">
    <property type="entry name" value="HTH-TYPE TRANSCRIPTIONAL REPRESSOR PURR-RELATED"/>
    <property type="match status" value="1"/>
</dbReference>
<evidence type="ECO:0000313" key="7">
    <source>
        <dbReference type="Proteomes" id="UP000642748"/>
    </source>
</evidence>
<dbReference type="GO" id="GO:0003700">
    <property type="term" value="F:DNA-binding transcription factor activity"/>
    <property type="evidence" value="ECO:0007669"/>
    <property type="project" value="TreeGrafter"/>
</dbReference>
<dbReference type="GO" id="GO:0000976">
    <property type="term" value="F:transcription cis-regulatory region binding"/>
    <property type="evidence" value="ECO:0007669"/>
    <property type="project" value="TreeGrafter"/>
</dbReference>
<organism evidence="6 7">
    <name type="scientific">Rugosimonospora africana</name>
    <dbReference type="NCBI Taxonomy" id="556532"/>
    <lineage>
        <taxon>Bacteria</taxon>
        <taxon>Bacillati</taxon>
        <taxon>Actinomycetota</taxon>
        <taxon>Actinomycetes</taxon>
        <taxon>Micromonosporales</taxon>
        <taxon>Micromonosporaceae</taxon>
        <taxon>Rugosimonospora</taxon>
    </lineage>
</organism>
<dbReference type="InterPro" id="IPR000843">
    <property type="entry name" value="HTH_LacI"/>
</dbReference>
<gene>
    <name evidence="6" type="ORF">Raf01_71000</name>
</gene>
<dbReference type="SUPFAM" id="SSF53822">
    <property type="entry name" value="Periplasmic binding protein-like I"/>
    <property type="match status" value="1"/>
</dbReference>
<name>A0A8J3VUR4_9ACTN</name>
<reference evidence="6" key="1">
    <citation type="submission" date="2021-01" db="EMBL/GenBank/DDBJ databases">
        <title>Whole genome shotgun sequence of Rugosimonospora africana NBRC 104875.</title>
        <authorList>
            <person name="Komaki H."/>
            <person name="Tamura T."/>
        </authorList>
    </citation>
    <scope>NUCLEOTIDE SEQUENCE</scope>
    <source>
        <strain evidence="6">NBRC 104875</strain>
    </source>
</reference>
<dbReference type="Gene3D" id="1.10.260.40">
    <property type="entry name" value="lambda repressor-like DNA-binding domains"/>
    <property type="match status" value="1"/>
</dbReference>
<evidence type="ECO:0000256" key="4">
    <source>
        <dbReference type="ARBA" id="ARBA00023163"/>
    </source>
</evidence>
<dbReference type="InterPro" id="IPR028082">
    <property type="entry name" value="Peripla_BP_I"/>
</dbReference>
<keyword evidence="3" id="KW-0238">DNA-binding</keyword>
<dbReference type="InterPro" id="IPR010982">
    <property type="entry name" value="Lambda_DNA-bd_dom_sf"/>
</dbReference>
<proteinExistence type="predicted"/>
<dbReference type="RefSeq" id="WP_239134218.1">
    <property type="nucleotide sequence ID" value="NZ_BONZ01000075.1"/>
</dbReference>
<evidence type="ECO:0000313" key="6">
    <source>
        <dbReference type="EMBL" id="GIH18928.1"/>
    </source>
</evidence>
<sequence>MRTVPTVYEVARHARVSTATVSRVLSGNDRVRPEYRERVFAAVAELGYVPSGAARDLAARRAGVLGLCFPDLVGDQDTDSDAMFWYDEIIRGMERAARRRGYALLIAACHETDDVDLVTTVAGRCDGMVVLARTVPAPELERIAGRIPVTMLAGPRTSDEAARVVDHLVVANREGARELTGHLVDVHGYTDVWFVAGPDSPDSAARFDGFQAALAERGLPVAQRPHAAGDFTTAGGRRAVAQLLADGHRPRALVCANDQTALGALTALAGAGLRVPQDVAVTGFDGIQLGQHVRPALTTATQPMRQLGEKAVSMLEERLADPTLAARLVEMPVRVDVRESCGCTSEI</sequence>
<evidence type="ECO:0000256" key="3">
    <source>
        <dbReference type="ARBA" id="ARBA00023125"/>
    </source>
</evidence>
<dbReference type="Pfam" id="PF00356">
    <property type="entry name" value="LacI"/>
    <property type="match status" value="1"/>
</dbReference>
<dbReference type="Gene3D" id="3.40.50.2300">
    <property type="match status" value="2"/>
</dbReference>